<evidence type="ECO:0000256" key="5">
    <source>
        <dbReference type="ARBA" id="ARBA00022989"/>
    </source>
</evidence>
<keyword evidence="6 7" id="KW-0472">Membrane</keyword>
<dbReference type="SMART" id="SM00382">
    <property type="entry name" value="AAA"/>
    <property type="match status" value="1"/>
</dbReference>
<feature type="domain" description="ABC transmembrane type-1" evidence="9">
    <location>
        <begin position="29"/>
        <end position="312"/>
    </location>
</feature>
<accession>A0ABU9MTM8</accession>
<dbReference type="EMBL" id="JBCGCU010000003">
    <property type="protein sequence ID" value="MEM0514651.1"/>
    <property type="molecule type" value="Genomic_DNA"/>
</dbReference>
<reference evidence="10 11" key="1">
    <citation type="submission" date="2024-03" db="EMBL/GenBank/DDBJ databases">
        <title>Pseudoalteromonas qingdaonensis sp. nov., isolated from the intestines of marine benthic organisms.</title>
        <authorList>
            <person name="Lin X."/>
            <person name="Fang S."/>
            <person name="Hu X."/>
        </authorList>
    </citation>
    <scope>NUCLEOTIDE SEQUENCE [LARGE SCALE GENOMIC DNA]</scope>
    <source>
        <strain evidence="10 11">YIC-827</strain>
    </source>
</reference>
<evidence type="ECO:0000259" key="9">
    <source>
        <dbReference type="PROSITE" id="PS50929"/>
    </source>
</evidence>
<dbReference type="Pfam" id="PF00005">
    <property type="entry name" value="ABC_tran"/>
    <property type="match status" value="1"/>
</dbReference>
<dbReference type="InterPro" id="IPR036640">
    <property type="entry name" value="ABC1_TM_sf"/>
</dbReference>
<comment type="subcellular location">
    <subcellularLocation>
        <location evidence="1">Cell membrane</location>
        <topology evidence="1">Multi-pass membrane protein</topology>
    </subcellularLocation>
</comment>
<dbReference type="PROSITE" id="PS50893">
    <property type="entry name" value="ABC_TRANSPORTER_2"/>
    <property type="match status" value="1"/>
</dbReference>
<comment type="caution">
    <text evidence="10">The sequence shown here is derived from an EMBL/GenBank/DDBJ whole genome shotgun (WGS) entry which is preliminary data.</text>
</comment>
<dbReference type="InterPro" id="IPR003439">
    <property type="entry name" value="ABC_transporter-like_ATP-bd"/>
</dbReference>
<dbReference type="Proteomes" id="UP001447008">
    <property type="component" value="Unassembled WGS sequence"/>
</dbReference>
<feature type="domain" description="ABC transporter" evidence="8">
    <location>
        <begin position="346"/>
        <end position="581"/>
    </location>
</feature>
<evidence type="ECO:0000313" key="10">
    <source>
        <dbReference type="EMBL" id="MEM0514651.1"/>
    </source>
</evidence>
<dbReference type="PANTHER" id="PTHR24221">
    <property type="entry name" value="ATP-BINDING CASSETTE SUB-FAMILY B"/>
    <property type="match status" value="1"/>
</dbReference>
<organism evidence="10 11">
    <name type="scientific">Pseudoalteromonas qingdaonensis</name>
    <dbReference type="NCBI Taxonomy" id="3131913"/>
    <lineage>
        <taxon>Bacteria</taxon>
        <taxon>Pseudomonadati</taxon>
        <taxon>Pseudomonadota</taxon>
        <taxon>Gammaproteobacteria</taxon>
        <taxon>Alteromonadales</taxon>
        <taxon>Pseudoalteromonadaceae</taxon>
        <taxon>Pseudoalteromonas</taxon>
    </lineage>
</organism>
<dbReference type="Gene3D" id="3.40.50.300">
    <property type="entry name" value="P-loop containing nucleotide triphosphate hydrolases"/>
    <property type="match status" value="1"/>
</dbReference>
<keyword evidence="11" id="KW-1185">Reference proteome</keyword>
<evidence type="ECO:0000256" key="7">
    <source>
        <dbReference type="SAM" id="Phobius"/>
    </source>
</evidence>
<dbReference type="InterPro" id="IPR027417">
    <property type="entry name" value="P-loop_NTPase"/>
</dbReference>
<dbReference type="Pfam" id="PF00664">
    <property type="entry name" value="ABC_membrane"/>
    <property type="match status" value="1"/>
</dbReference>
<dbReference type="PROSITE" id="PS50929">
    <property type="entry name" value="ABC_TM1F"/>
    <property type="match status" value="1"/>
</dbReference>
<feature type="transmembrane region" description="Helical" evidence="7">
    <location>
        <begin position="147"/>
        <end position="165"/>
    </location>
</feature>
<evidence type="ECO:0000256" key="4">
    <source>
        <dbReference type="ARBA" id="ARBA00022840"/>
    </source>
</evidence>
<sequence length="588" mass="64966">MNPQPNRAQQLQLRAFLKEFTRPHNRPLLLSIFLGFSSGVLMIISCYVLAQLCHKVMFAGQDLAEQAQALYWLAGLSLLRALLIGASRAMAERSALNIKLAMREALWKALVKQQENGLASRPASQWVLTLNQGVEALHDYFAKYLPAVAYAGLIPFAIIAVVFPIDWKSGLIFLITAPLIPFFMILIGYKAQALNERNWQRLQYMGQFFFDRLNGLTQLKLFNNAQSQVKRVEQMADQFRISTLSVLRIAFISTLALEFLATISIALVAVIIGFRLYFGTLDFATGFVVLLLAPEFYLPLRQLGQHYHAKLKGLASADSMLALLSTQDPQQEEQRDKVKLESITKLEVQNLFLHLDKGANAVLNNISFSTGANGILALVGQSGAGKSTLMDCLMGLYPQANSAIRINGIALTDIDIANYQQRIAWVAQTPTLFSGTLAENIALGSDSIDLEAIRALCKELDLDTFIMSLPHQYDTQIGELGQGLSGGQIQRLALARALLRRPDIVFLDEPTAALDKQSEQKVQACLERISQETLVVIIAHRLNTLSQADQVLVLQQGKLVEQGSYSELAADNNSQLGTMLKAPEVAYG</sequence>
<dbReference type="InterPro" id="IPR017871">
    <property type="entry name" value="ABC_transporter-like_CS"/>
</dbReference>
<dbReference type="PROSITE" id="PS00211">
    <property type="entry name" value="ABC_TRANSPORTER_1"/>
    <property type="match status" value="1"/>
</dbReference>
<proteinExistence type="predicted"/>
<dbReference type="InterPro" id="IPR011527">
    <property type="entry name" value="ABC1_TM_dom"/>
</dbReference>
<dbReference type="PANTHER" id="PTHR24221:SF654">
    <property type="entry name" value="ATP-BINDING CASSETTE SUB-FAMILY B MEMBER 6"/>
    <property type="match status" value="1"/>
</dbReference>
<dbReference type="SUPFAM" id="SSF52540">
    <property type="entry name" value="P-loop containing nucleoside triphosphate hydrolases"/>
    <property type="match status" value="1"/>
</dbReference>
<evidence type="ECO:0000256" key="3">
    <source>
        <dbReference type="ARBA" id="ARBA00022741"/>
    </source>
</evidence>
<keyword evidence="4" id="KW-0067">ATP-binding</keyword>
<feature type="transmembrane region" description="Helical" evidence="7">
    <location>
        <begin position="283"/>
        <end position="300"/>
    </location>
</feature>
<keyword evidence="2 7" id="KW-0812">Transmembrane</keyword>
<evidence type="ECO:0000259" key="8">
    <source>
        <dbReference type="PROSITE" id="PS50893"/>
    </source>
</evidence>
<evidence type="ECO:0000313" key="11">
    <source>
        <dbReference type="Proteomes" id="UP001447008"/>
    </source>
</evidence>
<keyword evidence="3" id="KW-0547">Nucleotide-binding</keyword>
<feature type="transmembrane region" description="Helical" evidence="7">
    <location>
        <begin position="70"/>
        <end position="91"/>
    </location>
</feature>
<dbReference type="NCBIfam" id="TIGR02857">
    <property type="entry name" value="CydD"/>
    <property type="match status" value="1"/>
</dbReference>
<keyword evidence="5 7" id="KW-1133">Transmembrane helix</keyword>
<feature type="transmembrane region" description="Helical" evidence="7">
    <location>
        <begin position="249"/>
        <end position="277"/>
    </location>
</feature>
<dbReference type="RefSeq" id="WP_342676620.1">
    <property type="nucleotide sequence ID" value="NZ_JBCGCU010000003.1"/>
</dbReference>
<gene>
    <name evidence="10" type="primary">cydD</name>
    <name evidence="10" type="ORF">WCN91_04240</name>
</gene>
<dbReference type="InterPro" id="IPR014216">
    <property type="entry name" value="ABC_transptr_CydD"/>
</dbReference>
<feature type="transmembrane region" description="Helical" evidence="7">
    <location>
        <begin position="28"/>
        <end position="50"/>
    </location>
</feature>
<feature type="transmembrane region" description="Helical" evidence="7">
    <location>
        <begin position="171"/>
        <end position="189"/>
    </location>
</feature>
<evidence type="ECO:0000256" key="2">
    <source>
        <dbReference type="ARBA" id="ARBA00022692"/>
    </source>
</evidence>
<dbReference type="InterPro" id="IPR003593">
    <property type="entry name" value="AAA+_ATPase"/>
</dbReference>
<evidence type="ECO:0000256" key="6">
    <source>
        <dbReference type="ARBA" id="ARBA00023136"/>
    </source>
</evidence>
<name>A0ABU9MTM8_9GAMM</name>
<protein>
    <submittedName>
        <fullName evidence="10">Thiol reductant ABC exporter subunit CydD</fullName>
    </submittedName>
</protein>
<dbReference type="SUPFAM" id="SSF90123">
    <property type="entry name" value="ABC transporter transmembrane region"/>
    <property type="match status" value="1"/>
</dbReference>
<dbReference type="InterPro" id="IPR039421">
    <property type="entry name" value="Type_1_exporter"/>
</dbReference>
<dbReference type="Gene3D" id="1.20.1560.10">
    <property type="entry name" value="ABC transporter type 1, transmembrane domain"/>
    <property type="match status" value="1"/>
</dbReference>
<evidence type="ECO:0000256" key="1">
    <source>
        <dbReference type="ARBA" id="ARBA00004651"/>
    </source>
</evidence>
<dbReference type="CDD" id="cd18584">
    <property type="entry name" value="ABC_6TM_AarD_CydD"/>
    <property type="match status" value="1"/>
</dbReference>